<keyword evidence="3" id="KW-1185">Reference proteome</keyword>
<dbReference type="InterPro" id="IPR002711">
    <property type="entry name" value="HNH"/>
</dbReference>
<dbReference type="RefSeq" id="WP_069662480.1">
    <property type="nucleotide sequence ID" value="NZ_JBHUJJ010000002.1"/>
</dbReference>
<feature type="domain" description="HNH nuclease" evidence="1">
    <location>
        <begin position="266"/>
        <end position="322"/>
    </location>
</feature>
<dbReference type="OrthoDB" id="9811997at2"/>
<dbReference type="EMBL" id="MIJY01000005">
    <property type="protein sequence ID" value="OEG18631.1"/>
    <property type="molecule type" value="Genomic_DNA"/>
</dbReference>
<gene>
    <name evidence="2" type="ORF">BCR25_15625</name>
</gene>
<dbReference type="InterPro" id="IPR003615">
    <property type="entry name" value="HNH_nuc"/>
</dbReference>
<dbReference type="CDD" id="cd00085">
    <property type="entry name" value="HNHc"/>
    <property type="match status" value="1"/>
</dbReference>
<protein>
    <recommendedName>
        <fullName evidence="1">HNH nuclease domain-containing protein</fullName>
    </recommendedName>
</protein>
<dbReference type="Gene3D" id="1.10.30.50">
    <property type="match status" value="1"/>
</dbReference>
<evidence type="ECO:0000313" key="2">
    <source>
        <dbReference type="EMBL" id="OEG18631.1"/>
    </source>
</evidence>
<dbReference type="AlphaFoldDB" id="A0A1E5H131"/>
<sequence length="334" mass="39848">MREIDLHCIKESYNFLCTTRGKDIQDFLKYLHFRLKMTISEKKTELVNLKRTKINFLGFGLVLEKPRKEPGRKRAYFVGKAYPRRDRMDQKVKELCQEIRGLIYCSTTNDMAAKIHLINQKIIGITSYYKVSICSDAFRRMDYQLNRSAYYTWKKLRCPKTEKGKILLAELCNLKHRHSNSTEKTFGIRVEGLWYGITKASLTRSTYEQKPFYQEMTPYTKCGRQAYKYYQEKYETALKDIQSINSETQIRLSSRSRTKYNFLYYINREQAYIRDKNTCQRCNVNLISSNVQAHCHHINSRRALGNINDKQNLIWLCENCHKREHKKTKRKNII</sequence>
<dbReference type="Pfam" id="PF08388">
    <property type="entry name" value="GIIM"/>
    <property type="match status" value="1"/>
</dbReference>
<name>A0A1E5H131_9ENTE</name>
<dbReference type="SMART" id="SM00507">
    <property type="entry name" value="HNHc"/>
    <property type="match status" value="1"/>
</dbReference>
<proteinExistence type="predicted"/>
<dbReference type="GO" id="GO:0003676">
    <property type="term" value="F:nucleic acid binding"/>
    <property type="evidence" value="ECO:0007669"/>
    <property type="project" value="InterPro"/>
</dbReference>
<dbReference type="Proteomes" id="UP000095094">
    <property type="component" value="Unassembled WGS sequence"/>
</dbReference>
<comment type="caution">
    <text evidence="2">The sequence shown here is derived from an EMBL/GenBank/DDBJ whole genome shotgun (WGS) entry which is preliminary data.</text>
</comment>
<dbReference type="Pfam" id="PF01844">
    <property type="entry name" value="HNH"/>
    <property type="match status" value="1"/>
</dbReference>
<reference evidence="3" key="1">
    <citation type="submission" date="2016-09" db="EMBL/GenBank/DDBJ databases">
        <authorList>
            <person name="Gulvik C.A."/>
        </authorList>
    </citation>
    <scope>NUCLEOTIDE SEQUENCE [LARGE SCALE GENOMIC DNA]</scope>
    <source>
        <strain evidence="3">LMG 8895</strain>
    </source>
</reference>
<accession>A0A1E5H131</accession>
<evidence type="ECO:0000313" key="3">
    <source>
        <dbReference type="Proteomes" id="UP000095094"/>
    </source>
</evidence>
<dbReference type="InterPro" id="IPR013597">
    <property type="entry name" value="Mat_intron_G2"/>
</dbReference>
<organism evidence="2 3">
    <name type="scientific">Enterococcus termitis</name>
    <dbReference type="NCBI Taxonomy" id="332950"/>
    <lineage>
        <taxon>Bacteria</taxon>
        <taxon>Bacillati</taxon>
        <taxon>Bacillota</taxon>
        <taxon>Bacilli</taxon>
        <taxon>Lactobacillales</taxon>
        <taxon>Enterococcaceae</taxon>
        <taxon>Enterococcus</taxon>
    </lineage>
</organism>
<dbReference type="GO" id="GO:0004519">
    <property type="term" value="F:endonuclease activity"/>
    <property type="evidence" value="ECO:0007669"/>
    <property type="project" value="InterPro"/>
</dbReference>
<evidence type="ECO:0000259" key="1">
    <source>
        <dbReference type="SMART" id="SM00507"/>
    </source>
</evidence>
<dbReference type="GO" id="GO:0008270">
    <property type="term" value="F:zinc ion binding"/>
    <property type="evidence" value="ECO:0007669"/>
    <property type="project" value="InterPro"/>
</dbReference>